<dbReference type="Proteomes" id="UP000194469">
    <property type="component" value="Unassembled WGS sequence"/>
</dbReference>
<gene>
    <name evidence="2" type="ORF">SAMN06295984_2458</name>
</gene>
<reference evidence="3" key="1">
    <citation type="submission" date="2017-04" db="EMBL/GenBank/DDBJ databases">
        <authorList>
            <person name="Varghese N."/>
            <person name="Submissions S."/>
        </authorList>
    </citation>
    <scope>NUCLEOTIDE SEQUENCE [LARGE SCALE GENOMIC DNA]</scope>
    <source>
        <strain evidence="3">UI2</strain>
    </source>
</reference>
<dbReference type="RefSeq" id="WP_086457322.1">
    <property type="nucleotide sequence ID" value="NZ_FXWL01000002.1"/>
</dbReference>
<evidence type="ECO:0000313" key="2">
    <source>
        <dbReference type="EMBL" id="SMQ77043.1"/>
    </source>
</evidence>
<feature type="transmembrane region" description="Helical" evidence="1">
    <location>
        <begin position="62"/>
        <end position="83"/>
    </location>
</feature>
<dbReference type="EMBL" id="FXWL01000002">
    <property type="protein sequence ID" value="SMQ77043.1"/>
    <property type="molecule type" value="Genomic_DNA"/>
</dbReference>
<keyword evidence="3" id="KW-1185">Reference proteome</keyword>
<sequence>MTDIVTLLAINFAALIAAILVLWGVAVAIRDVSFIDAFWAFGMVLLALASAAQVGIEGVHAAAILALTALWGLRLSIHLFVRWRAHGEDPRYTRIMARTMERRGWSWAQTALLTVFLTQAPLLFLTCLPAQIGIWASAVNSKPAEGLIGLIRMGGAFPPPSLGVIGWAGVAAALVGIAFESIGDAQLDAFRKNPANKGKVLDTGLWRYTRHPNYFGDTLTWWGIWLVAADIGLWAAVASVIGPIFLTFTLTRWSGKALLEKGLHKTRPGYADYVQRTSGFVPWPPKTRG</sequence>
<proteinExistence type="predicted"/>
<feature type="transmembrane region" description="Helical" evidence="1">
    <location>
        <begin position="6"/>
        <end position="25"/>
    </location>
</feature>
<dbReference type="GO" id="GO:0016020">
    <property type="term" value="C:membrane"/>
    <property type="evidence" value="ECO:0007669"/>
    <property type="project" value="TreeGrafter"/>
</dbReference>
<protein>
    <submittedName>
        <fullName evidence="2">Steroid 5-alpha reductase family enzyme</fullName>
    </submittedName>
</protein>
<accession>A0A1Y6FWU1</accession>
<keyword evidence="1" id="KW-0812">Transmembrane</keyword>
<dbReference type="PANTHER" id="PTHR32251:SF17">
    <property type="entry name" value="STEROID 5-ALPHA REDUCTASE C-TERMINAL DOMAIN-CONTAINING PROTEIN"/>
    <property type="match status" value="1"/>
</dbReference>
<dbReference type="InterPro" id="IPR010721">
    <property type="entry name" value="UstE-like"/>
</dbReference>
<feature type="transmembrane region" description="Helical" evidence="1">
    <location>
        <begin position="37"/>
        <end position="56"/>
    </location>
</feature>
<dbReference type="PROSITE" id="PS50244">
    <property type="entry name" value="S5A_REDUCTASE"/>
    <property type="match status" value="1"/>
</dbReference>
<dbReference type="PANTHER" id="PTHR32251">
    <property type="entry name" value="3-OXO-5-ALPHA-STEROID 4-DEHYDROGENASE"/>
    <property type="match status" value="1"/>
</dbReference>
<organism evidence="2 3">
    <name type="scientific">Sphingopyxis terrae subsp. ummariensis</name>
    <dbReference type="NCBI Taxonomy" id="429001"/>
    <lineage>
        <taxon>Bacteria</taxon>
        <taxon>Pseudomonadati</taxon>
        <taxon>Pseudomonadota</taxon>
        <taxon>Alphaproteobacteria</taxon>
        <taxon>Sphingomonadales</taxon>
        <taxon>Sphingomonadaceae</taxon>
        <taxon>Sphingopyxis</taxon>
    </lineage>
</organism>
<keyword evidence="1" id="KW-0472">Membrane</keyword>
<evidence type="ECO:0000313" key="3">
    <source>
        <dbReference type="Proteomes" id="UP000194469"/>
    </source>
</evidence>
<dbReference type="AlphaFoldDB" id="A0A1Y6FWU1"/>
<keyword evidence="1" id="KW-1133">Transmembrane helix</keyword>
<name>A0A1Y6FWU1_9SPHN</name>
<dbReference type="GeneID" id="303002095"/>
<feature type="transmembrane region" description="Helical" evidence="1">
    <location>
        <begin position="104"/>
        <end position="125"/>
    </location>
</feature>
<dbReference type="Pfam" id="PF06966">
    <property type="entry name" value="DUF1295"/>
    <property type="match status" value="1"/>
</dbReference>
<dbReference type="Gene3D" id="1.20.120.1630">
    <property type="match status" value="1"/>
</dbReference>
<evidence type="ECO:0000256" key="1">
    <source>
        <dbReference type="SAM" id="Phobius"/>
    </source>
</evidence>
<feature type="transmembrane region" description="Helical" evidence="1">
    <location>
        <begin position="222"/>
        <end position="246"/>
    </location>
</feature>